<name>A0A0G3XB62_9SPHN</name>
<dbReference type="Proteomes" id="UP000037643">
    <property type="component" value="Chromosome"/>
</dbReference>
<keyword evidence="1" id="KW-0732">Signal</keyword>
<evidence type="ECO:0000256" key="1">
    <source>
        <dbReference type="SAM" id="SignalP"/>
    </source>
</evidence>
<reference evidence="3 4" key="1">
    <citation type="submission" date="2015-06" db="EMBL/GenBank/DDBJ databases">
        <authorList>
            <person name="Kim K.M."/>
        </authorList>
    </citation>
    <scope>NUCLEOTIDE SEQUENCE [LARGE SCALE GENOMIC DNA]</scope>
    <source>
        <strain evidence="3 4">KCTC 22370</strain>
    </source>
</reference>
<dbReference type="EMBL" id="CP011805">
    <property type="protein sequence ID" value="AKM07849.1"/>
    <property type="molecule type" value="Genomic_DNA"/>
</dbReference>
<feature type="domain" description="Extensin-like C-terminal" evidence="2">
    <location>
        <begin position="48"/>
        <end position="224"/>
    </location>
</feature>
<gene>
    <name evidence="3" type="ORF">AM2010_1785</name>
</gene>
<dbReference type="Pfam" id="PF06904">
    <property type="entry name" value="Extensin-like_C"/>
    <property type="match status" value="1"/>
</dbReference>
<dbReference type="PATRIC" id="fig|543877.4.peg.1810"/>
<feature type="chain" id="PRO_5012700825" evidence="1">
    <location>
        <begin position="16"/>
        <end position="224"/>
    </location>
</feature>
<organism evidence="3 4">
    <name type="scientific">Pelagerythrobacter marensis</name>
    <dbReference type="NCBI Taxonomy" id="543877"/>
    <lineage>
        <taxon>Bacteria</taxon>
        <taxon>Pseudomonadati</taxon>
        <taxon>Pseudomonadota</taxon>
        <taxon>Alphaproteobacteria</taxon>
        <taxon>Sphingomonadales</taxon>
        <taxon>Erythrobacteraceae</taxon>
        <taxon>Pelagerythrobacter</taxon>
    </lineage>
</organism>
<evidence type="ECO:0000313" key="3">
    <source>
        <dbReference type="EMBL" id="AKM07849.1"/>
    </source>
</evidence>
<evidence type="ECO:0000313" key="4">
    <source>
        <dbReference type="Proteomes" id="UP000037643"/>
    </source>
</evidence>
<dbReference type="STRING" id="543877.AM2010_1785"/>
<protein>
    <submittedName>
        <fullName evidence="3">Extensin</fullName>
    </submittedName>
</protein>
<dbReference type="AlphaFoldDB" id="A0A0G3XB62"/>
<dbReference type="InterPro" id="IPR009683">
    <property type="entry name" value="Extensin-like_C"/>
</dbReference>
<evidence type="ECO:0000259" key="2">
    <source>
        <dbReference type="Pfam" id="PF06904"/>
    </source>
</evidence>
<keyword evidence="4" id="KW-1185">Reference proteome</keyword>
<dbReference type="KEGG" id="amx:AM2010_1785"/>
<accession>A0A0G3XB62</accession>
<sequence length="224" mass="23588" precursor="true">MVRAFAIGISVLALAGCQILPGSDRSGSDRSPASGAGNTISNNPEARQCLADLGATGAGFTPLPDRHAGRGCSLINTVELSRLPGDRGAFTVSNLGPVACPTATAFTAWVRYGVDRAARAYLGSPIVRVETMGSYACRNVAGSGRRSAHATAEAIDIGAFHLADGRRISVLNDWDGGTSAERKFLRVIQRSACKRFETVLGPEYNAAHRDHFHLERGGDGGFCR</sequence>
<feature type="signal peptide" evidence="1">
    <location>
        <begin position="1"/>
        <end position="15"/>
    </location>
</feature>
<dbReference type="PROSITE" id="PS51257">
    <property type="entry name" value="PROKAR_LIPOPROTEIN"/>
    <property type="match status" value="1"/>
</dbReference>
<proteinExistence type="predicted"/>
<dbReference type="RefSeq" id="WP_047806784.1">
    <property type="nucleotide sequence ID" value="NZ_CP011805.1"/>
</dbReference>
<dbReference type="OrthoDB" id="9809788at2"/>